<evidence type="ECO:0008006" key="4">
    <source>
        <dbReference type="Google" id="ProtNLM"/>
    </source>
</evidence>
<protein>
    <recommendedName>
        <fullName evidence="4">Copper-binding protein</fullName>
    </recommendedName>
</protein>
<dbReference type="OrthoDB" id="7371803at2"/>
<organism evidence="2 3">
    <name type="scientific">Reyranella soli</name>
    <dbReference type="NCBI Taxonomy" id="1230389"/>
    <lineage>
        <taxon>Bacteria</taxon>
        <taxon>Pseudomonadati</taxon>
        <taxon>Pseudomonadota</taxon>
        <taxon>Alphaproteobacteria</taxon>
        <taxon>Hyphomicrobiales</taxon>
        <taxon>Reyranellaceae</taxon>
        <taxon>Reyranella</taxon>
    </lineage>
</organism>
<keyword evidence="3" id="KW-1185">Reference proteome</keyword>
<dbReference type="InterPro" id="IPR042230">
    <property type="entry name" value="CusF_sf"/>
</dbReference>
<sequence>MARICTPVWLTLAATIFVAAHASALETLPGEPPVEEKHQVIQEKAAPTDEPLASGRVVAVDRAASRITLEYRPIPALFLEGGTRIFHVDDPTSLKGLGPGDKVRFEVERDGRSYTIVRLVNSN</sequence>
<name>A0A512NDB0_9HYPH</name>
<comment type="caution">
    <text evidence="2">The sequence shown here is derived from an EMBL/GenBank/DDBJ whole genome shotgun (WGS) entry which is preliminary data.</text>
</comment>
<dbReference type="Pfam" id="PF11604">
    <property type="entry name" value="CusF_Ec"/>
    <property type="match status" value="1"/>
</dbReference>
<evidence type="ECO:0000313" key="3">
    <source>
        <dbReference type="Proteomes" id="UP000321058"/>
    </source>
</evidence>
<reference evidence="2 3" key="1">
    <citation type="submission" date="2019-07" db="EMBL/GenBank/DDBJ databases">
        <title>Whole genome shotgun sequence of Reyranella soli NBRC 108950.</title>
        <authorList>
            <person name="Hosoyama A."/>
            <person name="Uohara A."/>
            <person name="Ohji S."/>
            <person name="Ichikawa N."/>
        </authorList>
    </citation>
    <scope>NUCLEOTIDE SEQUENCE [LARGE SCALE GENOMIC DNA]</scope>
    <source>
        <strain evidence="2 3">NBRC 108950</strain>
    </source>
</reference>
<feature type="chain" id="PRO_5022135336" description="Copper-binding protein" evidence="1">
    <location>
        <begin position="25"/>
        <end position="123"/>
    </location>
</feature>
<proteinExistence type="predicted"/>
<gene>
    <name evidence="2" type="ORF">RSO01_41050</name>
</gene>
<dbReference type="EMBL" id="BKAJ01000072">
    <property type="protein sequence ID" value="GEP56939.1"/>
    <property type="molecule type" value="Genomic_DNA"/>
</dbReference>
<feature type="signal peptide" evidence="1">
    <location>
        <begin position="1"/>
        <end position="24"/>
    </location>
</feature>
<keyword evidence="1" id="KW-0732">Signal</keyword>
<dbReference type="InterPro" id="IPR021647">
    <property type="entry name" value="CusF_Ec"/>
</dbReference>
<accession>A0A512NDB0</accession>
<dbReference type="Proteomes" id="UP000321058">
    <property type="component" value="Unassembled WGS sequence"/>
</dbReference>
<dbReference type="AlphaFoldDB" id="A0A512NDB0"/>
<evidence type="ECO:0000256" key="1">
    <source>
        <dbReference type="SAM" id="SignalP"/>
    </source>
</evidence>
<dbReference type="Gene3D" id="2.40.50.320">
    <property type="entry name" value="Copper binding periplasmic protein CusF"/>
    <property type="match status" value="1"/>
</dbReference>
<evidence type="ECO:0000313" key="2">
    <source>
        <dbReference type="EMBL" id="GEP56939.1"/>
    </source>
</evidence>